<protein>
    <submittedName>
        <fullName evidence="1">Uncharacterized protein</fullName>
    </submittedName>
</protein>
<dbReference type="AlphaFoldDB" id="A0A9P1NXG6"/>
<dbReference type="Proteomes" id="UP000032946">
    <property type="component" value="Chromosome"/>
</dbReference>
<keyword evidence="2" id="KW-1185">Reference proteome</keyword>
<reference evidence="1 2" key="1">
    <citation type="submission" date="2014-02" db="EMBL/GenBank/DDBJ databases">
        <authorList>
            <person name="Genoscope - CEA"/>
        </authorList>
    </citation>
    <scope>NUCLEOTIDE SEQUENCE [LARGE SCALE GENOMIC DNA]</scope>
    <source>
        <strain evidence="1 2">PCC 8005</strain>
    </source>
</reference>
<sequence length="62" mass="6775">MVSLGLRSLPRVDDILTMGASPPHSQFIKILLCHLLSNSDMPIFPVVSLKVLVGNFISQPKC</sequence>
<organism evidence="1 2">
    <name type="scientific">Limnospira indica PCC 8005</name>
    <dbReference type="NCBI Taxonomy" id="376219"/>
    <lineage>
        <taxon>Bacteria</taxon>
        <taxon>Bacillati</taxon>
        <taxon>Cyanobacteriota</taxon>
        <taxon>Cyanophyceae</taxon>
        <taxon>Oscillatoriophycideae</taxon>
        <taxon>Oscillatoriales</taxon>
        <taxon>Sirenicapillariaceae</taxon>
        <taxon>Limnospira</taxon>
    </lineage>
</organism>
<proteinExistence type="predicted"/>
<evidence type="ECO:0000313" key="1">
    <source>
        <dbReference type="EMBL" id="CDM92565.1"/>
    </source>
</evidence>
<dbReference type="EMBL" id="FO818640">
    <property type="protein sequence ID" value="CDM92565.1"/>
    <property type="molecule type" value="Genomic_DNA"/>
</dbReference>
<evidence type="ECO:0000313" key="2">
    <source>
        <dbReference type="Proteomes" id="UP000032946"/>
    </source>
</evidence>
<name>A0A9P1NXG6_9CYAN</name>
<gene>
    <name evidence="1" type="ORF">ARTHRO_10238</name>
</gene>
<accession>A0A9P1NXG6</accession>